<protein>
    <submittedName>
        <fullName evidence="1">Uncharacterized protein</fullName>
    </submittedName>
</protein>
<dbReference type="STRING" id="1238425.J07HQW2_00049"/>
<reference evidence="1 2" key="1">
    <citation type="journal article" date="2013" name="PLoS ONE">
        <title>Assembly-driven community genomics of a hypersaline microbial ecosystem.</title>
        <authorList>
            <person name="Podell S."/>
            <person name="Ugalde J.A."/>
            <person name="Narasingarao P."/>
            <person name="Banfield J.F."/>
            <person name="Heidelberg K.B."/>
            <person name="Allen E.E."/>
        </authorList>
    </citation>
    <scope>NUCLEOTIDE SEQUENCE [LARGE SCALE GENOMIC DNA]</scope>
    <source>
        <strain evidence="2">J07HQW2</strain>
    </source>
</reference>
<dbReference type="Proteomes" id="UP000030710">
    <property type="component" value="Unassembled WGS sequence"/>
</dbReference>
<organism evidence="1 2">
    <name type="scientific">Haloquadratum walsbyi J07HQW2</name>
    <dbReference type="NCBI Taxonomy" id="1238425"/>
    <lineage>
        <taxon>Archaea</taxon>
        <taxon>Methanobacteriati</taxon>
        <taxon>Methanobacteriota</taxon>
        <taxon>Stenosarchaea group</taxon>
        <taxon>Halobacteria</taxon>
        <taxon>Halobacteriales</taxon>
        <taxon>Haloferacaceae</taxon>
        <taxon>Haloquadratum</taxon>
    </lineage>
</organism>
<name>U1PMZ5_9EURY</name>
<accession>U1PMZ5</accession>
<evidence type="ECO:0000313" key="2">
    <source>
        <dbReference type="Proteomes" id="UP000030710"/>
    </source>
</evidence>
<evidence type="ECO:0000313" key="1">
    <source>
        <dbReference type="EMBL" id="ERG93616.1"/>
    </source>
</evidence>
<gene>
    <name evidence="1" type="ORF">J07HQW2_00049</name>
</gene>
<sequence length="97" mass="10536">MNGVALALRHERHPVVVGFVFEANLDSLRNLRRERLEVVVGGRRDRLGEVVTMRPSDEHRDIVPSGVGRQPSEGSGLKGFRVGLAGGIVGAGRLQSR</sequence>
<proteinExistence type="predicted"/>
<dbReference type="AlphaFoldDB" id="U1PMZ5"/>
<dbReference type="EMBL" id="KE356561">
    <property type="protein sequence ID" value="ERG93616.1"/>
    <property type="molecule type" value="Genomic_DNA"/>
</dbReference>
<dbReference type="HOGENOM" id="CLU_2340099_0_0_2"/>